<protein>
    <submittedName>
        <fullName evidence="1">SNARE-binding exocyst subunit S6</fullName>
    </submittedName>
</protein>
<evidence type="ECO:0000313" key="2">
    <source>
        <dbReference type="Proteomes" id="UP001145114"/>
    </source>
</evidence>
<sequence length="212" mass="25536">MERVKQDMQKADKLCFEAQSIISNYGRIRKISIAHRNFEQADKFYQQVQEFQDKWAHVNQLLQEADARFTSFDFNLLPIHYYLHKLEEFRENAVIFMQTDDFDVYSTLNMMFIELDKLVNALDRFLWKVASHLYEIAINGRNHLIVQLVKIVEIEEKTDETLAKSKERIKRIGKHNHHHKQQQQQPQQIQDGFSETEGQRKPKHYRDKLMRE</sequence>
<keyword evidence="2" id="KW-1185">Reference proteome</keyword>
<accession>A0ACC1HDG9</accession>
<reference evidence="1" key="1">
    <citation type="submission" date="2022-06" db="EMBL/GenBank/DDBJ databases">
        <title>Phylogenomic reconstructions and comparative analyses of Kickxellomycotina fungi.</title>
        <authorList>
            <person name="Reynolds N.K."/>
            <person name="Stajich J.E."/>
            <person name="Barry K."/>
            <person name="Grigoriev I.V."/>
            <person name="Crous P."/>
            <person name="Smith M.E."/>
        </authorList>
    </citation>
    <scope>NUCLEOTIDE SEQUENCE</scope>
    <source>
        <strain evidence="1">RSA 2271</strain>
    </source>
</reference>
<organism evidence="1 2">
    <name type="scientific">Spiromyces aspiralis</name>
    <dbReference type="NCBI Taxonomy" id="68401"/>
    <lineage>
        <taxon>Eukaryota</taxon>
        <taxon>Fungi</taxon>
        <taxon>Fungi incertae sedis</taxon>
        <taxon>Zoopagomycota</taxon>
        <taxon>Kickxellomycotina</taxon>
        <taxon>Kickxellomycetes</taxon>
        <taxon>Kickxellales</taxon>
        <taxon>Kickxellaceae</taxon>
        <taxon>Spiromyces</taxon>
    </lineage>
</organism>
<evidence type="ECO:0000313" key="1">
    <source>
        <dbReference type="EMBL" id="KAJ1672140.1"/>
    </source>
</evidence>
<comment type="caution">
    <text evidence="1">The sequence shown here is derived from an EMBL/GenBank/DDBJ whole genome shotgun (WGS) entry which is preliminary data.</text>
</comment>
<feature type="non-terminal residue" evidence="1">
    <location>
        <position position="212"/>
    </location>
</feature>
<gene>
    <name evidence="1" type="primary">SEC6_2</name>
    <name evidence="1" type="ORF">EV182_007276</name>
</gene>
<proteinExistence type="predicted"/>
<dbReference type="Proteomes" id="UP001145114">
    <property type="component" value="Unassembled WGS sequence"/>
</dbReference>
<name>A0ACC1HDG9_9FUNG</name>
<dbReference type="EMBL" id="JAMZIH010008452">
    <property type="protein sequence ID" value="KAJ1672140.1"/>
    <property type="molecule type" value="Genomic_DNA"/>
</dbReference>